<comment type="caution">
    <text evidence="3">The sequence shown here is derived from an EMBL/GenBank/DDBJ whole genome shotgun (WGS) entry which is preliminary data.</text>
</comment>
<evidence type="ECO:0000256" key="2">
    <source>
        <dbReference type="SAM" id="Phobius"/>
    </source>
</evidence>
<keyword evidence="2" id="KW-1133">Transmembrane helix</keyword>
<feature type="transmembrane region" description="Helical" evidence="2">
    <location>
        <begin position="114"/>
        <end position="135"/>
    </location>
</feature>
<keyword evidence="4" id="KW-1185">Reference proteome</keyword>
<feature type="transmembrane region" description="Helical" evidence="2">
    <location>
        <begin position="81"/>
        <end position="102"/>
    </location>
</feature>
<protein>
    <recommendedName>
        <fullName evidence="5">DUF4386 family protein</fullName>
    </recommendedName>
</protein>
<feature type="region of interest" description="Disordered" evidence="1">
    <location>
        <begin position="1"/>
        <end position="22"/>
    </location>
</feature>
<evidence type="ECO:0000313" key="4">
    <source>
        <dbReference type="Proteomes" id="UP001501161"/>
    </source>
</evidence>
<feature type="transmembrane region" description="Helical" evidence="2">
    <location>
        <begin position="192"/>
        <end position="210"/>
    </location>
</feature>
<evidence type="ECO:0008006" key="5">
    <source>
        <dbReference type="Google" id="ProtNLM"/>
    </source>
</evidence>
<feature type="transmembrane region" description="Helical" evidence="2">
    <location>
        <begin position="216"/>
        <end position="234"/>
    </location>
</feature>
<dbReference type="Proteomes" id="UP001501161">
    <property type="component" value="Unassembled WGS sequence"/>
</dbReference>
<proteinExistence type="predicted"/>
<evidence type="ECO:0000313" key="3">
    <source>
        <dbReference type="EMBL" id="GAA2113322.1"/>
    </source>
</evidence>
<feature type="transmembrane region" description="Helical" evidence="2">
    <location>
        <begin position="33"/>
        <end position="54"/>
    </location>
</feature>
<accession>A0ABN2XLC3</accession>
<keyword evidence="2" id="KW-0812">Transmembrane</keyword>
<keyword evidence="2" id="KW-0472">Membrane</keyword>
<reference evidence="3 4" key="1">
    <citation type="journal article" date="2019" name="Int. J. Syst. Evol. Microbiol.">
        <title>The Global Catalogue of Microorganisms (GCM) 10K type strain sequencing project: providing services to taxonomists for standard genome sequencing and annotation.</title>
        <authorList>
            <consortium name="The Broad Institute Genomics Platform"/>
            <consortium name="The Broad Institute Genome Sequencing Center for Infectious Disease"/>
            <person name="Wu L."/>
            <person name="Ma J."/>
        </authorList>
    </citation>
    <scope>NUCLEOTIDE SEQUENCE [LARGE SCALE GENOMIC DNA]</scope>
    <source>
        <strain evidence="3 4">JCM 13813</strain>
    </source>
</reference>
<sequence>MTRLITTTRSDSTTTGAAPAPASAGPLVRIAGLAAQVVAGTYVIGFLAMVAYLVPRGFTPAVDDPAASLDFLRDHQGELGAWYFVLYLLGGAAMALVSLGVAQRLAPAPALARVSAAFGLIWSGLLIASGSIALVGQHAAVALHAQDPDLAVTTWVSTSVVQDALGGGIEVAGALWAAVVGFAVLRTRTLSAPLGGLALGLAAVGTATVVPAAADAATSVFGLGLILWFTWLGLSLRRR</sequence>
<evidence type="ECO:0000256" key="1">
    <source>
        <dbReference type="SAM" id="MobiDB-lite"/>
    </source>
</evidence>
<gene>
    <name evidence="3" type="ORF">GCM10009726_30730</name>
</gene>
<organism evidence="3 4">
    <name type="scientific">Nocardioides furvisabuli</name>
    <dbReference type="NCBI Taxonomy" id="375542"/>
    <lineage>
        <taxon>Bacteria</taxon>
        <taxon>Bacillati</taxon>
        <taxon>Actinomycetota</taxon>
        <taxon>Actinomycetes</taxon>
        <taxon>Propionibacteriales</taxon>
        <taxon>Nocardioidaceae</taxon>
        <taxon>Nocardioides</taxon>
    </lineage>
</organism>
<dbReference type="EMBL" id="BAAAMQ010000015">
    <property type="protein sequence ID" value="GAA2113322.1"/>
    <property type="molecule type" value="Genomic_DNA"/>
</dbReference>
<feature type="transmembrane region" description="Helical" evidence="2">
    <location>
        <begin position="164"/>
        <end position="185"/>
    </location>
</feature>
<dbReference type="RefSeq" id="WP_231251393.1">
    <property type="nucleotide sequence ID" value="NZ_BAAAMQ010000015.1"/>
</dbReference>
<name>A0ABN2XLC3_9ACTN</name>